<evidence type="ECO:0000313" key="10">
    <source>
        <dbReference type="EMBL" id="RAV23392.1"/>
    </source>
</evidence>
<keyword evidence="3" id="KW-0001">2Fe-2S</keyword>
<dbReference type="CDD" id="cd00322">
    <property type="entry name" value="FNR_like"/>
    <property type="match status" value="1"/>
</dbReference>
<dbReference type="OrthoDB" id="573132at2"/>
<dbReference type="InterPro" id="IPR017927">
    <property type="entry name" value="FAD-bd_FR_type"/>
</dbReference>
<dbReference type="Proteomes" id="UP000250369">
    <property type="component" value="Unassembled WGS sequence"/>
</dbReference>
<dbReference type="EMBL" id="QMFB01000001">
    <property type="protein sequence ID" value="RAV23392.1"/>
    <property type="molecule type" value="Genomic_DNA"/>
</dbReference>
<name>A0A329MUN0_9BACL</name>
<proteinExistence type="predicted"/>
<evidence type="ECO:0000313" key="11">
    <source>
        <dbReference type="Proteomes" id="UP000250369"/>
    </source>
</evidence>
<dbReference type="GO" id="GO:0046872">
    <property type="term" value="F:metal ion binding"/>
    <property type="evidence" value="ECO:0007669"/>
    <property type="project" value="UniProtKB-KW"/>
</dbReference>
<evidence type="ECO:0000256" key="4">
    <source>
        <dbReference type="ARBA" id="ARBA00022723"/>
    </source>
</evidence>
<dbReference type="GO" id="GO:0016491">
    <property type="term" value="F:oxidoreductase activity"/>
    <property type="evidence" value="ECO:0007669"/>
    <property type="project" value="UniProtKB-KW"/>
</dbReference>
<sequence length="236" mass="26959">MSFFQDLFSIFKKRELSFLESHKESEDVYSFLFEKEKDLTWKAGQYGLFNITHKRIKNSTKPFSIASAPSENIVKITTRISGDPSDFKKALLELKQGMKVKMSGPVGSFYLKDNSPSLLIAGGIGITPFRSILKQLEAEGKRDEKQRKLLYYDGKKSYIYKDELDEIANNTSISVSYLDSRDDLQQEMDKFNALYKNNGKYFIAGSKSMVDSISSHLQNQNISKQNIKKDSFFGIS</sequence>
<dbReference type="InterPro" id="IPR001709">
    <property type="entry name" value="Flavoprot_Pyr_Nucl_cyt_Rdtase"/>
</dbReference>
<accession>A0A329MUN0</accession>
<dbReference type="RefSeq" id="WP_113029502.1">
    <property type="nucleotide sequence ID" value="NZ_QMFB01000001.1"/>
</dbReference>
<dbReference type="PROSITE" id="PS51384">
    <property type="entry name" value="FAD_FR"/>
    <property type="match status" value="1"/>
</dbReference>
<dbReference type="Pfam" id="PF00175">
    <property type="entry name" value="NAD_binding_1"/>
    <property type="match status" value="1"/>
</dbReference>
<dbReference type="InterPro" id="IPR013112">
    <property type="entry name" value="FAD-bd_8"/>
</dbReference>
<dbReference type="InterPro" id="IPR001433">
    <property type="entry name" value="OxRdtase_FAD/NAD-bd"/>
</dbReference>
<evidence type="ECO:0000259" key="9">
    <source>
        <dbReference type="PROSITE" id="PS51384"/>
    </source>
</evidence>
<dbReference type="GO" id="GO:0051537">
    <property type="term" value="F:2 iron, 2 sulfur cluster binding"/>
    <property type="evidence" value="ECO:0007669"/>
    <property type="project" value="UniProtKB-KW"/>
</dbReference>
<dbReference type="PRINTS" id="PR00371">
    <property type="entry name" value="FPNCR"/>
</dbReference>
<evidence type="ECO:0000256" key="1">
    <source>
        <dbReference type="ARBA" id="ARBA00001974"/>
    </source>
</evidence>
<evidence type="ECO:0000256" key="3">
    <source>
        <dbReference type="ARBA" id="ARBA00022714"/>
    </source>
</evidence>
<comment type="caution">
    <text evidence="10">The sequence shown here is derived from an EMBL/GenBank/DDBJ whole genome shotgun (WGS) entry which is preliminary data.</text>
</comment>
<evidence type="ECO:0000256" key="8">
    <source>
        <dbReference type="ARBA" id="ARBA00023014"/>
    </source>
</evidence>
<dbReference type="AlphaFoldDB" id="A0A329MUN0"/>
<keyword evidence="6" id="KW-0560">Oxidoreductase</keyword>
<keyword evidence="4" id="KW-0479">Metal-binding</keyword>
<dbReference type="PIRSF" id="PIRSF006816">
    <property type="entry name" value="Cyc3_hyd_g"/>
    <property type="match status" value="1"/>
</dbReference>
<dbReference type="Gene3D" id="3.40.50.80">
    <property type="entry name" value="Nucleotide-binding domain of ferredoxin-NADP reductase (FNR) module"/>
    <property type="match status" value="1"/>
</dbReference>
<reference evidence="10 11" key="1">
    <citation type="journal article" date="2009" name="Int. J. Syst. Evol. Microbiol.">
        <title>Paenibacillus contaminans sp. nov., isolated from a contaminated laboratory plate.</title>
        <authorList>
            <person name="Chou J.H."/>
            <person name="Lee J.H."/>
            <person name="Lin M.C."/>
            <person name="Chang P.S."/>
            <person name="Arun A.B."/>
            <person name="Young C.C."/>
            <person name="Chen W.M."/>
        </authorList>
    </citation>
    <scope>NUCLEOTIDE SEQUENCE [LARGE SCALE GENOMIC DNA]</scope>
    <source>
        <strain evidence="10 11">CKOBP-6</strain>
    </source>
</reference>
<dbReference type="GO" id="GO:0006221">
    <property type="term" value="P:pyrimidine nucleotide biosynthetic process"/>
    <property type="evidence" value="ECO:0007669"/>
    <property type="project" value="InterPro"/>
</dbReference>
<keyword evidence="2" id="KW-0285">Flavoprotein</keyword>
<dbReference type="SUPFAM" id="SSF52343">
    <property type="entry name" value="Ferredoxin reductase-like, C-terminal NADP-linked domain"/>
    <property type="match status" value="1"/>
</dbReference>
<dbReference type="InterPro" id="IPR050415">
    <property type="entry name" value="MRET"/>
</dbReference>
<evidence type="ECO:0000256" key="5">
    <source>
        <dbReference type="ARBA" id="ARBA00022827"/>
    </source>
</evidence>
<organism evidence="10 11">
    <name type="scientific">Paenibacillus contaminans</name>
    <dbReference type="NCBI Taxonomy" id="450362"/>
    <lineage>
        <taxon>Bacteria</taxon>
        <taxon>Bacillati</taxon>
        <taxon>Bacillota</taxon>
        <taxon>Bacilli</taxon>
        <taxon>Bacillales</taxon>
        <taxon>Paenibacillaceae</taxon>
        <taxon>Paenibacillus</taxon>
    </lineage>
</organism>
<keyword evidence="7" id="KW-0408">Iron</keyword>
<evidence type="ECO:0000256" key="2">
    <source>
        <dbReference type="ARBA" id="ARBA00022630"/>
    </source>
</evidence>
<comment type="cofactor">
    <cofactor evidence="1">
        <name>FAD</name>
        <dbReference type="ChEBI" id="CHEBI:57692"/>
    </cofactor>
</comment>
<keyword evidence="8" id="KW-0411">Iron-sulfur</keyword>
<dbReference type="GO" id="GO:0050660">
    <property type="term" value="F:flavin adenine dinucleotide binding"/>
    <property type="evidence" value="ECO:0007669"/>
    <property type="project" value="InterPro"/>
</dbReference>
<dbReference type="Gene3D" id="2.40.30.10">
    <property type="entry name" value="Translation factors"/>
    <property type="match status" value="1"/>
</dbReference>
<protein>
    <submittedName>
        <fullName evidence="10">Oxidoreductase</fullName>
    </submittedName>
</protein>
<dbReference type="PANTHER" id="PTHR47354:SF8">
    <property type="entry name" value="1,2-PHENYLACETYL-COA EPOXIDASE, SUBUNIT E"/>
    <property type="match status" value="1"/>
</dbReference>
<dbReference type="InterPro" id="IPR012165">
    <property type="entry name" value="Cyt_c3_hydrogenase_gsu"/>
</dbReference>
<keyword evidence="11" id="KW-1185">Reference proteome</keyword>
<dbReference type="SUPFAM" id="SSF63380">
    <property type="entry name" value="Riboflavin synthase domain-like"/>
    <property type="match status" value="1"/>
</dbReference>
<evidence type="ECO:0000256" key="6">
    <source>
        <dbReference type="ARBA" id="ARBA00023002"/>
    </source>
</evidence>
<evidence type="ECO:0000256" key="7">
    <source>
        <dbReference type="ARBA" id="ARBA00023004"/>
    </source>
</evidence>
<feature type="domain" description="FAD-binding FR-type" evidence="9">
    <location>
        <begin position="11"/>
        <end position="112"/>
    </location>
</feature>
<dbReference type="PANTHER" id="PTHR47354">
    <property type="entry name" value="NADH OXIDOREDUCTASE HCR"/>
    <property type="match status" value="1"/>
</dbReference>
<dbReference type="InterPro" id="IPR039261">
    <property type="entry name" value="FNR_nucleotide-bd"/>
</dbReference>
<dbReference type="Pfam" id="PF08022">
    <property type="entry name" value="FAD_binding_8"/>
    <property type="match status" value="1"/>
</dbReference>
<gene>
    <name evidence="10" type="ORF">DQG23_04145</name>
</gene>
<dbReference type="InterPro" id="IPR017938">
    <property type="entry name" value="Riboflavin_synthase-like_b-brl"/>
</dbReference>
<keyword evidence="5" id="KW-0274">FAD</keyword>